<dbReference type="EMBL" id="EQ984260">
    <property type="protein sequence ID" value="EEF23903.1"/>
    <property type="molecule type" value="Genomic_DNA"/>
</dbReference>
<protein>
    <submittedName>
        <fullName evidence="1">Uncharacterized protein</fullName>
    </submittedName>
</protein>
<dbReference type="Proteomes" id="UP000008311">
    <property type="component" value="Unassembled WGS sequence"/>
</dbReference>
<reference evidence="2" key="1">
    <citation type="journal article" date="2010" name="Nat. Biotechnol.">
        <title>Draft genome sequence of the oilseed species Ricinus communis.</title>
        <authorList>
            <person name="Chan A.P."/>
            <person name="Crabtree J."/>
            <person name="Zhao Q."/>
            <person name="Lorenzi H."/>
            <person name="Orvis J."/>
            <person name="Puiu D."/>
            <person name="Melake-Berhan A."/>
            <person name="Jones K.M."/>
            <person name="Redman J."/>
            <person name="Chen G."/>
            <person name="Cahoon E.B."/>
            <person name="Gedil M."/>
            <person name="Stanke M."/>
            <person name="Haas B.J."/>
            <person name="Wortman J.R."/>
            <person name="Fraser-Liggett C.M."/>
            <person name="Ravel J."/>
            <person name="Rabinowicz P.D."/>
        </authorList>
    </citation>
    <scope>NUCLEOTIDE SEQUENCE [LARGE SCALE GENOMIC DNA]</scope>
    <source>
        <strain evidence="2">cv. Hale</strain>
    </source>
</reference>
<dbReference type="AlphaFoldDB" id="B9TJR2"/>
<evidence type="ECO:0000313" key="1">
    <source>
        <dbReference type="EMBL" id="EEF23903.1"/>
    </source>
</evidence>
<gene>
    <name evidence="1" type="ORF">RCOM_1812950</name>
</gene>
<proteinExistence type="predicted"/>
<evidence type="ECO:0000313" key="2">
    <source>
        <dbReference type="Proteomes" id="UP000008311"/>
    </source>
</evidence>
<keyword evidence="2" id="KW-1185">Reference proteome</keyword>
<organism evidence="1 2">
    <name type="scientific">Ricinus communis</name>
    <name type="common">Castor bean</name>
    <dbReference type="NCBI Taxonomy" id="3988"/>
    <lineage>
        <taxon>Eukaryota</taxon>
        <taxon>Viridiplantae</taxon>
        <taxon>Streptophyta</taxon>
        <taxon>Embryophyta</taxon>
        <taxon>Tracheophyta</taxon>
        <taxon>Spermatophyta</taxon>
        <taxon>Magnoliopsida</taxon>
        <taxon>eudicotyledons</taxon>
        <taxon>Gunneridae</taxon>
        <taxon>Pentapetalae</taxon>
        <taxon>rosids</taxon>
        <taxon>fabids</taxon>
        <taxon>Malpighiales</taxon>
        <taxon>Euphorbiaceae</taxon>
        <taxon>Acalyphoideae</taxon>
        <taxon>Acalypheae</taxon>
        <taxon>Ricinus</taxon>
    </lineage>
</organism>
<name>B9TJR2_RICCO</name>
<dbReference type="InParanoid" id="B9TJR2"/>
<accession>B9TJR2</accession>
<sequence>MRALDAHVVPLRAAQRAGQKAQARLLRAHARDRGHRPRAAAGADRRVVDEAEGREGLGMVAPLEAGLQLLHQTGPVQLQRGRDQRRGGGIGVIGLGELLYQCPRRLGNRAPRERAQQRAQFLAPDGIAFVELRIQRGLSARHRGTQRHLVGQLQRARLLQPLVLMPSQLGHEEQVVPHRMALGQLTQAHRALDEEAGLGKSQRRGARAGVHRDLLRGHQADGAAGGHARGRSFISLCHSGWWWAAQVSVTVPRVIARNEPLTQIAA</sequence>